<name>A0A4R6BNN2_9STAP</name>
<dbReference type="Pfam" id="PF08958">
    <property type="entry name" value="DUF1871"/>
    <property type="match status" value="1"/>
</dbReference>
<evidence type="ECO:0000313" key="1">
    <source>
        <dbReference type="EMBL" id="TDM03466.1"/>
    </source>
</evidence>
<protein>
    <submittedName>
        <fullName evidence="1">DUF1871 family protein</fullName>
    </submittedName>
</protein>
<gene>
    <name evidence="1" type="ORF">ERX37_05120</name>
</gene>
<dbReference type="Proteomes" id="UP000295328">
    <property type="component" value="Unassembled WGS sequence"/>
</dbReference>
<sequence>MNAAFNIELYKLLADWNPMDFEDKTMADQEIYDCMDIIHQKKEREETIHDIQSVYQYAFDKAPAYDEVARILNQVEQLNQTCEI</sequence>
<proteinExistence type="predicted"/>
<dbReference type="SUPFAM" id="SSF116922">
    <property type="entry name" value="YugE-like"/>
    <property type="match status" value="1"/>
</dbReference>
<dbReference type="OrthoDB" id="2353632at2"/>
<dbReference type="Gene3D" id="1.10.340.20">
    <property type="entry name" value="Apc36109-like domain"/>
    <property type="match status" value="1"/>
</dbReference>
<organism evidence="1 2">
    <name type="scientific">Macrococcus hajekii</name>
    <dbReference type="NCBI Taxonomy" id="198482"/>
    <lineage>
        <taxon>Bacteria</taxon>
        <taxon>Bacillati</taxon>
        <taxon>Bacillota</taxon>
        <taxon>Bacilli</taxon>
        <taxon>Bacillales</taxon>
        <taxon>Staphylococcaceae</taxon>
        <taxon>Macrococcus</taxon>
    </lineage>
</organism>
<comment type="caution">
    <text evidence="1">The sequence shown here is derived from an EMBL/GenBank/DDBJ whole genome shotgun (WGS) entry which is preliminary data.</text>
</comment>
<keyword evidence="2" id="KW-1185">Reference proteome</keyword>
<reference evidence="1 2" key="1">
    <citation type="submission" date="2019-01" db="EMBL/GenBank/DDBJ databases">
        <title>Draft genome sequences of the type strains of six Macrococcus species.</title>
        <authorList>
            <person name="Mazhar S."/>
            <person name="Altermann E."/>
            <person name="Hill C."/>
            <person name="Mcauliffe O."/>
        </authorList>
    </citation>
    <scope>NUCLEOTIDE SEQUENCE [LARGE SCALE GENOMIC DNA]</scope>
    <source>
        <strain evidence="1 2">CCM4809</strain>
    </source>
</reference>
<dbReference type="InterPro" id="IPR015053">
    <property type="entry name" value="DUF1871"/>
</dbReference>
<dbReference type="InterPro" id="IPR023162">
    <property type="entry name" value="Apc36109-like_dom_sf"/>
</dbReference>
<accession>A0A4R6BNN2</accession>
<evidence type="ECO:0000313" key="2">
    <source>
        <dbReference type="Proteomes" id="UP000295328"/>
    </source>
</evidence>
<dbReference type="RefSeq" id="WP_133429562.1">
    <property type="nucleotide sequence ID" value="NZ_BMCC01000001.1"/>
</dbReference>
<dbReference type="EMBL" id="SCWE01000001">
    <property type="protein sequence ID" value="TDM03466.1"/>
    <property type="molecule type" value="Genomic_DNA"/>
</dbReference>
<dbReference type="AlphaFoldDB" id="A0A4R6BNN2"/>